<dbReference type="Proteomes" id="UP000625033">
    <property type="component" value="Unassembled WGS sequence"/>
</dbReference>
<reference evidence="2" key="1">
    <citation type="submission" date="2020-11" db="EMBL/GenBank/DDBJ databases">
        <title>Sequencing the genomes of 1000 actinobacteria strains.</title>
        <authorList>
            <person name="Klenk H.-P."/>
        </authorList>
    </citation>
    <scope>NUCLEOTIDE SEQUENCE</scope>
    <source>
        <strain evidence="2">DSM 26152</strain>
    </source>
</reference>
<evidence type="ECO:0000313" key="2">
    <source>
        <dbReference type="EMBL" id="MBG6084841.1"/>
    </source>
</evidence>
<dbReference type="RefSeq" id="WP_196836091.1">
    <property type="nucleotide sequence ID" value="NZ_JADOTZ010000001.1"/>
</dbReference>
<accession>A0A931DC65</accession>
<feature type="region of interest" description="Disordered" evidence="1">
    <location>
        <begin position="51"/>
        <end position="108"/>
    </location>
</feature>
<evidence type="ECO:0000256" key="1">
    <source>
        <dbReference type="SAM" id="MobiDB-lite"/>
    </source>
</evidence>
<feature type="compositionally biased region" description="Low complexity" evidence="1">
    <location>
        <begin position="51"/>
        <end position="77"/>
    </location>
</feature>
<evidence type="ECO:0008006" key="4">
    <source>
        <dbReference type="Google" id="ProtNLM"/>
    </source>
</evidence>
<dbReference type="AlphaFoldDB" id="A0A931DC65"/>
<organism evidence="2 3">
    <name type="scientific">Zhihengliuella flava</name>
    <dbReference type="NCBI Taxonomy" id="1285193"/>
    <lineage>
        <taxon>Bacteria</taxon>
        <taxon>Bacillati</taxon>
        <taxon>Actinomycetota</taxon>
        <taxon>Actinomycetes</taxon>
        <taxon>Micrococcales</taxon>
        <taxon>Micrococcaceae</taxon>
        <taxon>Zhihengliuella</taxon>
    </lineage>
</organism>
<evidence type="ECO:0000313" key="3">
    <source>
        <dbReference type="Proteomes" id="UP000625033"/>
    </source>
</evidence>
<gene>
    <name evidence="2" type="ORF">IW252_001608</name>
</gene>
<sequence length="211" mass="22378">MSAPRRPSPAVYRRRRLVVLLAALVVVALLVWGGFAGVSALRAMTAEGRSDASAQPSASADSPASGAESGADSSAEPTESADPSSCQPGDVSVSASTEKRVHGTDEDPVLIMTVENTGDFDCDVNVGTREQEFLIESGDDRIYSTKDCLKDSTVLDITMEPGQKETARFTWERVRSAPGCPGVSAHPRPGTYVFIAKLGNRTSDKAVFELQ</sequence>
<proteinExistence type="predicted"/>
<keyword evidence="3" id="KW-1185">Reference proteome</keyword>
<dbReference type="EMBL" id="JADOTZ010000001">
    <property type="protein sequence ID" value="MBG6084841.1"/>
    <property type="molecule type" value="Genomic_DNA"/>
</dbReference>
<name>A0A931DC65_9MICC</name>
<comment type="caution">
    <text evidence="2">The sequence shown here is derived from an EMBL/GenBank/DDBJ whole genome shotgun (WGS) entry which is preliminary data.</text>
</comment>
<protein>
    <recommendedName>
        <fullName evidence="4">Intracellular proteinase inhibitor BsuPI domain-containing protein</fullName>
    </recommendedName>
</protein>